<evidence type="ECO:0000256" key="1">
    <source>
        <dbReference type="ARBA" id="ARBA00004479"/>
    </source>
</evidence>
<sequence>MKSQVTLLVLAFLAAMQSVAAFSITVPAQERRCFFETVEKDDYLHVSYQVDEGGHHDIDFTLEDSNGYLVEDAKRAPSGNINHDAKSSGKYQFCFINTFSTMTEKVVGFNSMVIKPYRADAAHKADPLEKEIRELASGIMEVRNEQEYTLARERTHRNTAESTNTRVVWWSLFQAGLLFVVCAFQITYLKRFFEVKRVV</sequence>
<protein>
    <submittedName>
        <fullName evidence="12">P24 complex component</fullName>
    </submittedName>
</protein>
<evidence type="ECO:0000256" key="10">
    <source>
        <dbReference type="SAM" id="SignalP"/>
    </source>
</evidence>
<comment type="subcellular location">
    <subcellularLocation>
        <location evidence="7">Endomembrane system</location>
        <topology evidence="7">Single-pass membrane protein</topology>
    </subcellularLocation>
    <subcellularLocation>
        <location evidence="1 8">Membrane</location>
        <topology evidence="1 8">Single-pass type I membrane protein</topology>
    </subcellularLocation>
</comment>
<feature type="transmembrane region" description="Helical" evidence="9">
    <location>
        <begin position="167"/>
        <end position="189"/>
    </location>
</feature>
<reference evidence="12" key="1">
    <citation type="journal article" date="2020" name="Fungal Divers.">
        <title>Resolving the Mortierellaceae phylogeny through synthesis of multi-gene phylogenetics and phylogenomics.</title>
        <authorList>
            <person name="Vandepol N."/>
            <person name="Liber J."/>
            <person name="Desiro A."/>
            <person name="Na H."/>
            <person name="Kennedy M."/>
            <person name="Barry K."/>
            <person name="Grigoriev I.V."/>
            <person name="Miller A.N."/>
            <person name="O'Donnell K."/>
            <person name="Stajich J.E."/>
            <person name="Bonito G."/>
        </authorList>
    </citation>
    <scope>NUCLEOTIDE SEQUENCE</scope>
    <source>
        <strain evidence="12">KOD1015</strain>
    </source>
</reference>
<proteinExistence type="inferred from homology"/>
<dbReference type="PROSITE" id="PS50866">
    <property type="entry name" value="GOLD"/>
    <property type="match status" value="1"/>
</dbReference>
<dbReference type="SUPFAM" id="SSF101576">
    <property type="entry name" value="Supernatant protein factor (SPF), C-terminal domain"/>
    <property type="match status" value="1"/>
</dbReference>
<evidence type="ECO:0000256" key="8">
    <source>
        <dbReference type="RuleBase" id="RU003827"/>
    </source>
</evidence>
<keyword evidence="6 9" id="KW-0472">Membrane</keyword>
<evidence type="ECO:0000256" key="2">
    <source>
        <dbReference type="ARBA" id="ARBA00007104"/>
    </source>
</evidence>
<evidence type="ECO:0000256" key="5">
    <source>
        <dbReference type="ARBA" id="ARBA00022989"/>
    </source>
</evidence>
<comment type="similarity">
    <text evidence="2 8">Belongs to the EMP24/GP25L family.</text>
</comment>
<gene>
    <name evidence="12" type="primary">EMP24_1</name>
    <name evidence="12" type="ORF">BGW38_002478</name>
</gene>
<evidence type="ECO:0000256" key="3">
    <source>
        <dbReference type="ARBA" id="ARBA00022692"/>
    </source>
</evidence>
<dbReference type="PANTHER" id="PTHR22811">
    <property type="entry name" value="TRANSMEMBRANE EMP24 DOMAIN-CONTAINING PROTEIN"/>
    <property type="match status" value="1"/>
</dbReference>
<evidence type="ECO:0000256" key="4">
    <source>
        <dbReference type="ARBA" id="ARBA00022729"/>
    </source>
</evidence>
<organism evidence="12 13">
    <name type="scientific">Lunasporangiospora selenospora</name>
    <dbReference type="NCBI Taxonomy" id="979761"/>
    <lineage>
        <taxon>Eukaryota</taxon>
        <taxon>Fungi</taxon>
        <taxon>Fungi incertae sedis</taxon>
        <taxon>Mucoromycota</taxon>
        <taxon>Mortierellomycotina</taxon>
        <taxon>Mortierellomycetes</taxon>
        <taxon>Mortierellales</taxon>
        <taxon>Mortierellaceae</taxon>
        <taxon>Lunasporangiospora</taxon>
    </lineage>
</organism>
<dbReference type="SMART" id="SM01190">
    <property type="entry name" value="EMP24_GP25L"/>
    <property type="match status" value="1"/>
</dbReference>
<evidence type="ECO:0000313" key="12">
    <source>
        <dbReference type="EMBL" id="KAF9580749.1"/>
    </source>
</evidence>
<dbReference type="GO" id="GO:0016020">
    <property type="term" value="C:membrane"/>
    <property type="evidence" value="ECO:0007669"/>
    <property type="project" value="UniProtKB-SubCell"/>
</dbReference>
<dbReference type="GO" id="GO:0012505">
    <property type="term" value="C:endomembrane system"/>
    <property type="evidence" value="ECO:0007669"/>
    <property type="project" value="UniProtKB-SubCell"/>
</dbReference>
<comment type="caution">
    <text evidence="12">The sequence shown here is derived from an EMBL/GenBank/DDBJ whole genome shotgun (WGS) entry which is preliminary data.</text>
</comment>
<keyword evidence="5 9" id="KW-1133">Transmembrane helix</keyword>
<feature type="signal peptide" evidence="10">
    <location>
        <begin position="1"/>
        <end position="21"/>
    </location>
</feature>
<dbReference type="AlphaFoldDB" id="A0A9P6KCV6"/>
<evidence type="ECO:0000313" key="13">
    <source>
        <dbReference type="Proteomes" id="UP000780801"/>
    </source>
</evidence>
<accession>A0A9P6KCV6</accession>
<dbReference type="Gene3D" id="2.60.120.680">
    <property type="entry name" value="GOLD domain"/>
    <property type="match status" value="1"/>
</dbReference>
<dbReference type="InterPro" id="IPR009038">
    <property type="entry name" value="GOLD_dom"/>
</dbReference>
<dbReference type="InterPro" id="IPR015720">
    <property type="entry name" value="Emp24-like"/>
</dbReference>
<evidence type="ECO:0000259" key="11">
    <source>
        <dbReference type="PROSITE" id="PS50866"/>
    </source>
</evidence>
<dbReference type="Pfam" id="PF01105">
    <property type="entry name" value="EMP24_GP25L"/>
    <property type="match status" value="1"/>
</dbReference>
<dbReference type="InterPro" id="IPR036598">
    <property type="entry name" value="GOLD_dom_sf"/>
</dbReference>
<evidence type="ECO:0000256" key="9">
    <source>
        <dbReference type="SAM" id="Phobius"/>
    </source>
</evidence>
<dbReference type="Proteomes" id="UP000780801">
    <property type="component" value="Unassembled WGS sequence"/>
</dbReference>
<keyword evidence="4 10" id="KW-0732">Signal</keyword>
<evidence type="ECO:0000256" key="6">
    <source>
        <dbReference type="ARBA" id="ARBA00023136"/>
    </source>
</evidence>
<keyword evidence="3 8" id="KW-0812">Transmembrane</keyword>
<feature type="chain" id="PRO_5040140844" evidence="10">
    <location>
        <begin position="22"/>
        <end position="199"/>
    </location>
</feature>
<evidence type="ECO:0000256" key="7">
    <source>
        <dbReference type="ARBA" id="ARBA00037847"/>
    </source>
</evidence>
<name>A0A9P6KCV6_9FUNG</name>
<keyword evidence="13" id="KW-1185">Reference proteome</keyword>
<dbReference type="EMBL" id="JAABOA010001873">
    <property type="protein sequence ID" value="KAF9580749.1"/>
    <property type="molecule type" value="Genomic_DNA"/>
</dbReference>
<feature type="domain" description="GOLD" evidence="11">
    <location>
        <begin position="31"/>
        <end position="113"/>
    </location>
</feature>
<dbReference type="OrthoDB" id="62956at2759"/>